<dbReference type="Pfam" id="PF00903">
    <property type="entry name" value="Glyoxalase"/>
    <property type="match status" value="1"/>
</dbReference>
<reference evidence="2" key="2">
    <citation type="journal article" date="2020" name="Microorganisms">
        <title>Osmotic Adaptation and Compatible Solute Biosynthesis of Phototrophic Bacteria as Revealed from Genome Analyses.</title>
        <authorList>
            <person name="Imhoff J.F."/>
            <person name="Rahn T."/>
            <person name="Kunzel S."/>
            <person name="Keller A."/>
            <person name="Neulinger S.C."/>
        </authorList>
    </citation>
    <scope>NUCLEOTIDE SEQUENCE</scope>
    <source>
        <strain evidence="2">IM 151</strain>
    </source>
</reference>
<dbReference type="Gene3D" id="3.10.180.10">
    <property type="entry name" value="2,3-Dihydroxybiphenyl 1,2-Dioxygenase, domain 1"/>
    <property type="match status" value="1"/>
</dbReference>
<name>A0ABS1DTF0_RUBGE</name>
<dbReference type="EMBL" id="NRRU01000027">
    <property type="protein sequence ID" value="MBK1712934.1"/>
    <property type="molecule type" value="Genomic_DNA"/>
</dbReference>
<dbReference type="Proteomes" id="UP001041814">
    <property type="component" value="Unassembled WGS sequence"/>
</dbReference>
<organism evidence="2 3">
    <name type="scientific">Rubrivivax gelatinosus</name>
    <name type="common">Rhodocyclus gelatinosus</name>
    <name type="synonym">Rhodopseudomonas gelatinosa</name>
    <dbReference type="NCBI Taxonomy" id="28068"/>
    <lineage>
        <taxon>Bacteria</taxon>
        <taxon>Pseudomonadati</taxon>
        <taxon>Pseudomonadota</taxon>
        <taxon>Betaproteobacteria</taxon>
        <taxon>Burkholderiales</taxon>
        <taxon>Sphaerotilaceae</taxon>
        <taxon>Rubrivivax</taxon>
    </lineage>
</organism>
<gene>
    <name evidence="2" type="ORF">CKO43_09100</name>
</gene>
<dbReference type="RefSeq" id="WP_200228315.1">
    <property type="nucleotide sequence ID" value="NZ_NRRT01000018.1"/>
</dbReference>
<dbReference type="PROSITE" id="PS51819">
    <property type="entry name" value="VOC"/>
    <property type="match status" value="1"/>
</dbReference>
<dbReference type="InterPro" id="IPR037523">
    <property type="entry name" value="VOC_core"/>
</dbReference>
<dbReference type="PANTHER" id="PTHR33993:SF14">
    <property type="entry name" value="GB|AAF24581.1"/>
    <property type="match status" value="1"/>
</dbReference>
<evidence type="ECO:0000313" key="2">
    <source>
        <dbReference type="EMBL" id="MBK1712934.1"/>
    </source>
</evidence>
<dbReference type="InterPro" id="IPR052164">
    <property type="entry name" value="Anthracycline_SecMetBiosynth"/>
</dbReference>
<evidence type="ECO:0000313" key="3">
    <source>
        <dbReference type="Proteomes" id="UP001041814"/>
    </source>
</evidence>
<keyword evidence="3" id="KW-1185">Reference proteome</keyword>
<reference evidence="2" key="1">
    <citation type="submission" date="2017-08" db="EMBL/GenBank/DDBJ databases">
        <authorList>
            <person name="Imhoff J.F."/>
            <person name="Rahn T."/>
            <person name="Kuenzel S."/>
            <person name="Neulinger S.C."/>
        </authorList>
    </citation>
    <scope>NUCLEOTIDE SEQUENCE</scope>
    <source>
        <strain evidence="2">IM 151</strain>
    </source>
</reference>
<dbReference type="PANTHER" id="PTHR33993">
    <property type="entry name" value="GLYOXALASE-RELATED"/>
    <property type="match status" value="1"/>
</dbReference>
<evidence type="ECO:0000259" key="1">
    <source>
        <dbReference type="PROSITE" id="PS51819"/>
    </source>
</evidence>
<dbReference type="SUPFAM" id="SSF54593">
    <property type="entry name" value="Glyoxalase/Bleomycin resistance protein/Dihydroxybiphenyl dioxygenase"/>
    <property type="match status" value="1"/>
</dbReference>
<comment type="caution">
    <text evidence="2">The sequence shown here is derived from an EMBL/GenBank/DDBJ whole genome shotgun (WGS) entry which is preliminary data.</text>
</comment>
<dbReference type="InterPro" id="IPR029068">
    <property type="entry name" value="Glyas_Bleomycin-R_OHBP_Dase"/>
</dbReference>
<sequence length="129" mass="13409">MDVFKTHGAFSWNELLTGDPERAAGFYAGLFGWSVEAQEIAGGTYRVVKTADGTAVGGIMGIPPDSPPGMPPHWGSYVTVDSVDDAIAKAEALGGTVIVPPMDIPGVGRMAVLRDPTGAAVNVMSYEPM</sequence>
<accession>A0ABS1DTF0</accession>
<feature type="domain" description="VOC" evidence="1">
    <location>
        <begin position="9"/>
        <end position="126"/>
    </location>
</feature>
<proteinExistence type="predicted"/>
<dbReference type="CDD" id="cd07247">
    <property type="entry name" value="SgaA_N_like"/>
    <property type="match status" value="1"/>
</dbReference>
<dbReference type="InterPro" id="IPR004360">
    <property type="entry name" value="Glyas_Fos-R_dOase_dom"/>
</dbReference>
<protein>
    <submittedName>
        <fullName evidence="2">Glyoxalase</fullName>
    </submittedName>
</protein>